<dbReference type="InterPro" id="IPR017737">
    <property type="entry name" value="TssE1-like"/>
</dbReference>
<dbReference type="InterPro" id="IPR053176">
    <property type="entry name" value="T6SS_TssE1-like"/>
</dbReference>
<dbReference type="Pfam" id="PF04965">
    <property type="entry name" value="GPW_gp25"/>
    <property type="match status" value="1"/>
</dbReference>
<dbReference type="EMBL" id="CM000833">
    <property type="protein sequence ID" value="EET03381.1"/>
    <property type="molecule type" value="Genomic_DNA"/>
</dbReference>
<dbReference type="AlphaFoldDB" id="A0A0E1VTT2"/>
<reference evidence="2" key="1">
    <citation type="submission" date="2009-05" db="EMBL/GenBank/DDBJ databases">
        <authorList>
            <person name="Harkins D.M."/>
            <person name="DeShazer D."/>
            <person name="Woods D.E."/>
            <person name="Brinkac L.M."/>
            <person name="Brown K.A."/>
            <person name="Hung G.C."/>
            <person name="Tuanyok A."/>
            <person name="Zhang B."/>
            <person name="Nierman W.C."/>
        </authorList>
    </citation>
    <scope>NUCLEOTIDE SEQUENCE [LARGE SCALE GENOMIC DNA]</scope>
    <source>
        <strain evidence="2">1710a</strain>
    </source>
</reference>
<dbReference type="HOGENOM" id="CLU_102944_0_0_4"/>
<dbReference type="PANTHER" id="PTHR38595:SF1">
    <property type="entry name" value="TYPE VI SECRETION SYSTEM COMPONENT TSSE1"/>
    <property type="match status" value="1"/>
</dbReference>
<evidence type="ECO:0000313" key="2">
    <source>
        <dbReference type="EMBL" id="EET03381.1"/>
    </source>
</evidence>
<dbReference type="RefSeq" id="WP_004196148.1">
    <property type="nucleotide sequence ID" value="NZ_CM000833.1"/>
</dbReference>
<dbReference type="Gene3D" id="3.10.450.40">
    <property type="match status" value="1"/>
</dbReference>
<evidence type="ECO:0000259" key="1">
    <source>
        <dbReference type="Pfam" id="PF04965"/>
    </source>
</evidence>
<dbReference type="SUPFAM" id="SSF160719">
    <property type="entry name" value="gpW/gp25-like"/>
    <property type="match status" value="1"/>
</dbReference>
<proteinExistence type="predicted"/>
<gene>
    <name evidence="2" type="ORF">BURPS1710A_A2121</name>
</gene>
<feature type="domain" description="IraD/Gp25-like" evidence="1">
    <location>
        <begin position="51"/>
        <end position="160"/>
    </location>
</feature>
<protein>
    <recommendedName>
        <fullName evidence="1">IraD/Gp25-like domain-containing protein</fullName>
    </recommendedName>
</protein>
<name>A0A0E1VTT2_BURPE</name>
<dbReference type="PANTHER" id="PTHR38595">
    <property type="entry name" value="CYTOPLASMIC PROTEIN-RELATED"/>
    <property type="match status" value="1"/>
</dbReference>
<dbReference type="NCBIfam" id="TIGR03357">
    <property type="entry name" value="VI_zyme"/>
    <property type="match status" value="1"/>
</dbReference>
<dbReference type="GeneID" id="92976900"/>
<dbReference type="Proteomes" id="UP000001812">
    <property type="component" value="Chromosome II"/>
</dbReference>
<dbReference type="InterPro" id="IPR007048">
    <property type="entry name" value="IraD/Gp25-like"/>
</dbReference>
<organism evidence="2">
    <name type="scientific">Burkholderia pseudomallei 1710a</name>
    <dbReference type="NCBI Taxonomy" id="320371"/>
    <lineage>
        <taxon>Bacteria</taxon>
        <taxon>Pseudomonadati</taxon>
        <taxon>Pseudomonadota</taxon>
        <taxon>Betaproteobacteria</taxon>
        <taxon>Burkholderiales</taxon>
        <taxon>Burkholderiaceae</taxon>
        <taxon>Burkholderia</taxon>
        <taxon>pseudomallei group</taxon>
    </lineage>
</organism>
<sequence>MNDDVRAAGGGAGGVRAAHDRLQPALLDRLTDAERERRTEPPDAQAIGGERLRAAVLRDLAWLLNTRNGEDGFVDWSAFAHAQASVLNYGMRPLVGKPMSGVERMSVEASIRDAIVRFEPRIAPDSVEVRSVLDAPGGAAGERRHNVLMFEIKGTLWSIPHPVEFVLRSDLDLETGAMALHPAAGG</sequence>
<accession>A0A0E1VTT2</accession>